<feature type="region of interest" description="Disordered" evidence="1">
    <location>
        <begin position="1"/>
        <end position="214"/>
    </location>
</feature>
<protein>
    <submittedName>
        <fullName evidence="2">Putative secreted protein</fullName>
    </submittedName>
</protein>
<organism evidence="2">
    <name type="scientific">uncultured Blastococcus sp</name>
    <dbReference type="NCBI Taxonomy" id="217144"/>
    <lineage>
        <taxon>Bacteria</taxon>
        <taxon>Bacillati</taxon>
        <taxon>Actinomycetota</taxon>
        <taxon>Actinomycetes</taxon>
        <taxon>Geodermatophilales</taxon>
        <taxon>Geodermatophilaceae</taxon>
        <taxon>Blastococcus</taxon>
        <taxon>environmental samples</taxon>
    </lineage>
</organism>
<proteinExistence type="predicted"/>
<feature type="region of interest" description="Disordered" evidence="1">
    <location>
        <begin position="258"/>
        <end position="303"/>
    </location>
</feature>
<evidence type="ECO:0000256" key="1">
    <source>
        <dbReference type="SAM" id="MobiDB-lite"/>
    </source>
</evidence>
<accession>A0A6J4II63</accession>
<feature type="non-terminal residue" evidence="2">
    <location>
        <position position="1"/>
    </location>
</feature>
<feature type="compositionally biased region" description="Basic residues" evidence="1">
    <location>
        <begin position="79"/>
        <end position="94"/>
    </location>
</feature>
<gene>
    <name evidence="2" type="ORF">AVDCRST_MAG52-2177</name>
</gene>
<feature type="compositionally biased region" description="Basic residues" evidence="1">
    <location>
        <begin position="154"/>
        <end position="164"/>
    </location>
</feature>
<dbReference type="EMBL" id="CADCTN010000158">
    <property type="protein sequence ID" value="CAA9252762.1"/>
    <property type="molecule type" value="Genomic_DNA"/>
</dbReference>
<feature type="compositionally biased region" description="Basic residues" evidence="1">
    <location>
        <begin position="173"/>
        <end position="198"/>
    </location>
</feature>
<name>A0A6J4II63_9ACTN</name>
<dbReference type="AlphaFoldDB" id="A0A6J4II63"/>
<evidence type="ECO:0000313" key="2">
    <source>
        <dbReference type="EMBL" id="CAA9252762.1"/>
    </source>
</evidence>
<feature type="non-terminal residue" evidence="2">
    <location>
        <position position="303"/>
    </location>
</feature>
<feature type="compositionally biased region" description="Basic residues" evidence="1">
    <location>
        <begin position="1"/>
        <end position="14"/>
    </location>
</feature>
<feature type="compositionally biased region" description="Basic and acidic residues" evidence="1">
    <location>
        <begin position="48"/>
        <end position="60"/>
    </location>
</feature>
<reference evidence="2" key="1">
    <citation type="submission" date="2020-02" db="EMBL/GenBank/DDBJ databases">
        <authorList>
            <person name="Meier V. D."/>
        </authorList>
    </citation>
    <scope>NUCLEOTIDE SEQUENCE</scope>
    <source>
        <strain evidence="2">AVDCRST_MAG52</strain>
    </source>
</reference>
<sequence>ALVHRPPRRHRRLRYGGDRLREPLRAHPLDAAPVRRPRPRPGLGAADHPADLRPAHDRRPAVQAGVGGRPGRARAGPGHQHRRQPGRLRRRPRHAAGAGSADGPAGGLRAGQQRLLRPPAQEPAEVLLARPQTRARNRAAVAGPARRDAGPRLARPHQRRRRADRGRAADRLCRRRRLTPRSGPVRHGRGPGRSRRGPPPRAGPLPRAAGARPVRRRRLRPAALRAHARWPAADPVLRGAGHQLRHRPGPRALAAPLDPADAHPPGRHLAARLGGPGHEPLRPGALRLPARGDAAHAHRTGRL</sequence>
<feature type="compositionally biased region" description="Basic and acidic residues" evidence="1">
    <location>
        <begin position="15"/>
        <end position="28"/>
    </location>
</feature>